<dbReference type="Pfam" id="PF01408">
    <property type="entry name" value="GFO_IDH_MocA"/>
    <property type="match status" value="1"/>
</dbReference>
<dbReference type="Gene3D" id="3.40.50.720">
    <property type="entry name" value="NAD(P)-binding Rossmann-like Domain"/>
    <property type="match status" value="1"/>
</dbReference>
<accession>A0AAX2E9I3</accession>
<dbReference type="AlphaFoldDB" id="A0AAX2E9I3"/>
<name>A0AAX2E9I3_9BACI</name>
<dbReference type="PANTHER" id="PTHR43054:SF1">
    <property type="entry name" value="SCYLLO-INOSITOL 2-DEHYDROGENASE (NADP(+)) IOLU"/>
    <property type="match status" value="1"/>
</dbReference>
<evidence type="ECO:0000259" key="1">
    <source>
        <dbReference type="Pfam" id="PF01408"/>
    </source>
</evidence>
<dbReference type="GO" id="GO:0000166">
    <property type="term" value="F:nucleotide binding"/>
    <property type="evidence" value="ECO:0007669"/>
    <property type="project" value="InterPro"/>
</dbReference>
<reference evidence="3 4" key="1">
    <citation type="submission" date="2016-10" db="EMBL/GenBank/DDBJ databases">
        <authorList>
            <person name="Varghese N."/>
            <person name="Submissions S."/>
        </authorList>
    </citation>
    <scope>NUCLEOTIDE SEQUENCE [LARGE SCALE GENOMIC DNA]</scope>
    <source>
        <strain evidence="3 4">DSM 21619</strain>
    </source>
</reference>
<dbReference type="Gene3D" id="3.30.360.10">
    <property type="entry name" value="Dihydrodipicolinate Reductase, domain 2"/>
    <property type="match status" value="1"/>
</dbReference>
<evidence type="ECO:0000313" key="4">
    <source>
        <dbReference type="Proteomes" id="UP000199735"/>
    </source>
</evidence>
<dbReference type="RefSeq" id="WP_093879476.1">
    <property type="nucleotide sequence ID" value="NZ_FOCD01000001.1"/>
</dbReference>
<comment type="caution">
    <text evidence="3">The sequence shown here is derived from an EMBL/GenBank/DDBJ whole genome shotgun (WGS) entry which is preliminary data.</text>
</comment>
<sequence length="327" mass="36902">MRIATIGTGSIVDEFLQAVEQVETAECIAMYSRKLETAKELAEKYKIKSIYTSLDEMYQNPDIECIYIASPNSLHFDHAFQALSSGKHVICEKPFTSTVEEAEKLIALAKEKKLFLFDAISNIHLPNFKLIKENLALLGPIRFVQCNYSQYSRKYNQLLNGETPNVFNPAFSGGALLDINIYNLHFVTRLFGSPDDISYTANKHPNGIDTSGVLVMKYPNFISECVGSKDTQGMNFVLIQGENGYLHVKDGANGCRSVFIHTNDQEVNLNAQTSMNRLFYELAEFEGIVQREDYSSCYKLLEHTLEVVRETVKARTDAKIVFAADKR</sequence>
<protein>
    <submittedName>
        <fullName evidence="3">Predicted dehydrogenase</fullName>
    </submittedName>
</protein>
<dbReference type="PANTHER" id="PTHR43054">
    <property type="match status" value="1"/>
</dbReference>
<evidence type="ECO:0000313" key="3">
    <source>
        <dbReference type="EMBL" id="SEM49338.1"/>
    </source>
</evidence>
<dbReference type="InterPro" id="IPR036291">
    <property type="entry name" value="NAD(P)-bd_dom_sf"/>
</dbReference>
<dbReference type="Pfam" id="PF22725">
    <property type="entry name" value="GFO_IDH_MocA_C3"/>
    <property type="match status" value="1"/>
</dbReference>
<evidence type="ECO:0000259" key="2">
    <source>
        <dbReference type="Pfam" id="PF22725"/>
    </source>
</evidence>
<dbReference type="InterPro" id="IPR055170">
    <property type="entry name" value="GFO_IDH_MocA-like_dom"/>
</dbReference>
<feature type="domain" description="Gfo/Idh/MocA-like oxidoreductase N-terminal" evidence="1">
    <location>
        <begin position="1"/>
        <end position="115"/>
    </location>
</feature>
<organism evidence="3 4">
    <name type="scientific">Terribacillus saccharophilus</name>
    <dbReference type="NCBI Taxonomy" id="361277"/>
    <lineage>
        <taxon>Bacteria</taxon>
        <taxon>Bacillati</taxon>
        <taxon>Bacillota</taxon>
        <taxon>Bacilli</taxon>
        <taxon>Bacillales</taxon>
        <taxon>Bacillaceae</taxon>
        <taxon>Terribacillus</taxon>
    </lineage>
</organism>
<feature type="domain" description="GFO/IDH/MocA-like oxidoreductase" evidence="2">
    <location>
        <begin position="138"/>
        <end position="246"/>
    </location>
</feature>
<dbReference type="InterPro" id="IPR000683">
    <property type="entry name" value="Gfo/Idh/MocA-like_OxRdtase_N"/>
</dbReference>
<dbReference type="SUPFAM" id="SSF51735">
    <property type="entry name" value="NAD(P)-binding Rossmann-fold domains"/>
    <property type="match status" value="1"/>
</dbReference>
<dbReference type="Proteomes" id="UP000199735">
    <property type="component" value="Unassembled WGS sequence"/>
</dbReference>
<proteinExistence type="predicted"/>
<gene>
    <name evidence="3" type="ORF">SAMN04489762_0208</name>
</gene>
<dbReference type="EMBL" id="FOCD01000001">
    <property type="protein sequence ID" value="SEM49338.1"/>
    <property type="molecule type" value="Genomic_DNA"/>
</dbReference>
<dbReference type="SUPFAM" id="SSF55347">
    <property type="entry name" value="Glyceraldehyde-3-phosphate dehydrogenase-like, C-terminal domain"/>
    <property type="match status" value="1"/>
</dbReference>